<dbReference type="EMBL" id="LACB01000967">
    <property type="protein sequence ID" value="KAJ9481002.1"/>
    <property type="molecule type" value="Genomic_DNA"/>
</dbReference>
<sequence length="138" mass="15647">MEEIADIVRQIGRQQGENVYFRACYALFKHLQDKAGQASEELLRLHRSGAFGSSDDEFYAAYQVAHELRISVHGLVDQACKAQLACEEFCQLEPTYSARESFKFTDMMQTAEGSEINAREDCGSPRSMRFILLPVNDI</sequence>
<comment type="caution">
    <text evidence="1">The sequence shown here is derived from an EMBL/GenBank/DDBJ whole genome shotgun (WGS) entry which is preliminary data.</text>
</comment>
<organism evidence="1 2">
    <name type="scientific">Penicillium thymicola</name>
    <dbReference type="NCBI Taxonomy" id="293382"/>
    <lineage>
        <taxon>Eukaryota</taxon>
        <taxon>Fungi</taxon>
        <taxon>Dikarya</taxon>
        <taxon>Ascomycota</taxon>
        <taxon>Pezizomycotina</taxon>
        <taxon>Eurotiomycetes</taxon>
        <taxon>Eurotiomycetidae</taxon>
        <taxon>Eurotiales</taxon>
        <taxon>Aspergillaceae</taxon>
        <taxon>Penicillium</taxon>
    </lineage>
</organism>
<gene>
    <name evidence="1" type="ORF">VN97_g12511</name>
</gene>
<name>A0AAI9X271_PENTH</name>
<evidence type="ECO:0000313" key="1">
    <source>
        <dbReference type="EMBL" id="KAJ9481002.1"/>
    </source>
</evidence>
<proteinExistence type="predicted"/>
<reference evidence="1" key="1">
    <citation type="submission" date="2015-06" db="EMBL/GenBank/DDBJ databases">
        <authorList>
            <person name="Nguyen H."/>
        </authorList>
    </citation>
    <scope>NUCLEOTIDE SEQUENCE</scope>
    <source>
        <strain evidence="1">DAOM 180753</strain>
    </source>
</reference>
<reference evidence="1" key="2">
    <citation type="journal article" date="2016" name="Fungal Biol.">
        <title>Ochratoxin A production by Penicillium thymicola.</title>
        <authorList>
            <person name="Nguyen H.D.T."/>
            <person name="McMullin D.R."/>
            <person name="Ponomareva E."/>
            <person name="Riley R."/>
            <person name="Pomraning K.R."/>
            <person name="Baker S.E."/>
            <person name="Seifert K.A."/>
        </authorList>
    </citation>
    <scope>NUCLEOTIDE SEQUENCE</scope>
    <source>
        <strain evidence="1">DAOM 180753</strain>
    </source>
</reference>
<protein>
    <submittedName>
        <fullName evidence="1">Uncharacterized protein</fullName>
    </submittedName>
</protein>
<accession>A0AAI9X271</accession>
<evidence type="ECO:0000313" key="2">
    <source>
        <dbReference type="Proteomes" id="UP001227192"/>
    </source>
</evidence>
<dbReference type="AlphaFoldDB" id="A0AAI9X271"/>
<dbReference type="Proteomes" id="UP001227192">
    <property type="component" value="Unassembled WGS sequence"/>
</dbReference>
<keyword evidence="2" id="KW-1185">Reference proteome</keyword>